<feature type="region of interest" description="Disordered" evidence="1">
    <location>
        <begin position="51"/>
        <end position="72"/>
    </location>
</feature>
<evidence type="ECO:0000313" key="2">
    <source>
        <dbReference type="EMBL" id="MBB3941776.1"/>
    </source>
</evidence>
<name>A0A7W6FZX4_9SPHN</name>
<dbReference type="AlphaFoldDB" id="A0A7W6FZX4"/>
<dbReference type="EMBL" id="JACIDY010000023">
    <property type="protein sequence ID" value="MBB3941776.1"/>
    <property type="molecule type" value="Genomic_DNA"/>
</dbReference>
<feature type="non-terminal residue" evidence="2">
    <location>
        <position position="72"/>
    </location>
</feature>
<sequence>MTERPDPTPQQASLIDAQDADDATASVANIDDLIVRLRAAHDAGATIEELHARLGPLPGGEGGQSPFTRSTT</sequence>
<evidence type="ECO:0000313" key="3">
    <source>
        <dbReference type="Proteomes" id="UP000561459"/>
    </source>
</evidence>
<accession>A0A7W6FZX4</accession>
<protein>
    <submittedName>
        <fullName evidence="2">Uncharacterized protein</fullName>
    </submittedName>
</protein>
<reference evidence="2 3" key="1">
    <citation type="submission" date="2020-08" db="EMBL/GenBank/DDBJ databases">
        <title>Genomic Encyclopedia of Type Strains, Phase IV (KMG-IV): sequencing the most valuable type-strain genomes for metagenomic binning, comparative biology and taxonomic classification.</title>
        <authorList>
            <person name="Goeker M."/>
        </authorList>
    </citation>
    <scope>NUCLEOTIDE SEQUENCE [LARGE SCALE GENOMIC DNA]</scope>
    <source>
        <strain evidence="2 3">DSM 27568</strain>
    </source>
</reference>
<organism evidence="2 3">
    <name type="scientific">Novosphingobium fluoreni</name>
    <dbReference type="NCBI Taxonomy" id="1391222"/>
    <lineage>
        <taxon>Bacteria</taxon>
        <taxon>Pseudomonadati</taxon>
        <taxon>Pseudomonadota</taxon>
        <taxon>Alphaproteobacteria</taxon>
        <taxon>Sphingomonadales</taxon>
        <taxon>Sphingomonadaceae</taxon>
        <taxon>Novosphingobium</taxon>
    </lineage>
</organism>
<feature type="region of interest" description="Disordered" evidence="1">
    <location>
        <begin position="1"/>
        <end position="21"/>
    </location>
</feature>
<dbReference type="Proteomes" id="UP000561459">
    <property type="component" value="Unassembled WGS sequence"/>
</dbReference>
<gene>
    <name evidence="2" type="ORF">GGR39_003459</name>
</gene>
<dbReference type="RefSeq" id="WP_183619010.1">
    <property type="nucleotide sequence ID" value="NZ_JACIDY010000023.1"/>
</dbReference>
<comment type="caution">
    <text evidence="2">The sequence shown here is derived from an EMBL/GenBank/DDBJ whole genome shotgun (WGS) entry which is preliminary data.</text>
</comment>
<evidence type="ECO:0000256" key="1">
    <source>
        <dbReference type="SAM" id="MobiDB-lite"/>
    </source>
</evidence>
<keyword evidence="3" id="KW-1185">Reference proteome</keyword>
<proteinExistence type="predicted"/>